<dbReference type="Pfam" id="PF20681">
    <property type="entry name" value="DUF6818"/>
    <property type="match status" value="1"/>
</dbReference>
<reference evidence="3 4" key="1">
    <citation type="submission" date="2013-11" db="EMBL/GenBank/DDBJ databases">
        <title>The Genome Sequence of Phytophthora parasitica CJ01A1.</title>
        <authorList>
            <consortium name="The Broad Institute Genomics Platform"/>
            <person name="Russ C."/>
            <person name="Tyler B."/>
            <person name="Panabieres F."/>
            <person name="Shan W."/>
            <person name="Tripathy S."/>
            <person name="Grunwald N."/>
            <person name="Machado M."/>
            <person name="Johnson C.S."/>
            <person name="Walker B."/>
            <person name="Young S.K."/>
            <person name="Zeng Q."/>
            <person name="Gargeya S."/>
            <person name="Fitzgerald M."/>
            <person name="Haas B."/>
            <person name="Abouelleil A."/>
            <person name="Allen A.W."/>
            <person name="Alvarado L."/>
            <person name="Arachchi H.M."/>
            <person name="Berlin A.M."/>
            <person name="Chapman S.B."/>
            <person name="Gainer-Dewar J."/>
            <person name="Goldberg J."/>
            <person name="Griggs A."/>
            <person name="Gujja S."/>
            <person name="Hansen M."/>
            <person name="Howarth C."/>
            <person name="Imamovic A."/>
            <person name="Ireland A."/>
            <person name="Larimer J."/>
            <person name="McCowan C."/>
            <person name="Murphy C."/>
            <person name="Pearson M."/>
            <person name="Poon T.W."/>
            <person name="Priest M."/>
            <person name="Roberts A."/>
            <person name="Saif S."/>
            <person name="Shea T."/>
            <person name="Sisk P."/>
            <person name="Sykes S."/>
            <person name="Wortman J."/>
            <person name="Nusbaum C."/>
            <person name="Birren B."/>
        </authorList>
    </citation>
    <scope>NUCLEOTIDE SEQUENCE [LARGE SCALE GENOMIC DNA]</scope>
    <source>
        <strain evidence="3 4">CJ01A1</strain>
    </source>
</reference>
<feature type="region of interest" description="Disordered" evidence="1">
    <location>
        <begin position="482"/>
        <end position="513"/>
    </location>
</feature>
<name>W2XJU4_PHYNI</name>
<evidence type="ECO:0000256" key="1">
    <source>
        <dbReference type="SAM" id="MobiDB-lite"/>
    </source>
</evidence>
<sequence>MVDIAVRLQGPSNPRPIEVASDSTSLTKRNLASSLQDAVGDTERKRQRLAIGHSSLSKSPLPPPYRLNYVLHEVRVKRAAPKVRESIETSPSATATISTSPMSKFAGTVSPRVSRDSSSGENEFVSPSWPARVVYLHDYYNPASIRLPFVFHYGDCGCSDPCRIDTCRNAQMNVFCTDKCCVWEELCANRPRESAKVAVKQDLASGKYAVVATADLKRGEVLGEYLGRLRYMETDRAKRPRNQGYMFTLRTATEGARSQRVGIDAHQLGGRMRFANHACDANAEFFEFANGSRHTVVVVTTGDIGVGSEVTVNYGTDVLTAMGKPTGSSNYSVAEMNHMLDIVQRILPQGKDHWDSVTARYNATWSNHWPERDIESLRRKFKALYGMKKPSGNANIPGHVRLAKDVKKLIDEASSVFLASDNEDEIGEGDGGAVDRCEDGNHTSQLRGESDESDIENEDFNLVDLTVNEYVGSADSLLVEEAGDAAETEKTPSKTGQIDGYESSGAVPPFMRSGSDIPCSADLTGLGLELAEAASAVAATPSFSASTGVAESGEVTLRRSRRNKPSLVASVPTPKRSFKSRKPAKTSESARPQARMSAEVREKLQYPDLAESSDRLGGVNLAAMRNASNSRTYEEFEEASYSKQKRIKAEKAASDLKRKLDRAAQSSADNGNELVKTIMVLRADADREDRARMEAAESKRAAERDAREERRREERREEREAAEERRREERREEREAAEERRRVDREESRAHMREMLMMLSAIQNGKIPAVDI</sequence>
<dbReference type="PANTHER" id="PTHR34409">
    <property type="entry name" value="SET DOMAIN-CONTAINING PROTEIN"/>
    <property type="match status" value="1"/>
</dbReference>
<feature type="region of interest" description="Disordered" evidence="1">
    <location>
        <begin position="684"/>
        <end position="750"/>
    </location>
</feature>
<feature type="region of interest" description="Disordered" evidence="1">
    <location>
        <begin position="541"/>
        <end position="600"/>
    </location>
</feature>
<feature type="domain" description="SET" evidence="2">
    <location>
        <begin position="195"/>
        <end position="315"/>
    </location>
</feature>
<feature type="region of interest" description="Disordered" evidence="1">
    <location>
        <begin position="9"/>
        <end position="45"/>
    </location>
</feature>
<dbReference type="EMBL" id="ANIX01000826">
    <property type="protein sequence ID" value="ETP23155.1"/>
    <property type="molecule type" value="Genomic_DNA"/>
</dbReference>
<dbReference type="Pfam" id="PF00856">
    <property type="entry name" value="SET"/>
    <property type="match status" value="1"/>
</dbReference>
<dbReference type="SUPFAM" id="SSF82199">
    <property type="entry name" value="SET domain"/>
    <property type="match status" value="1"/>
</dbReference>
<feature type="compositionally biased region" description="Polar residues" evidence="1">
    <location>
        <begin position="21"/>
        <end position="36"/>
    </location>
</feature>
<dbReference type="PROSITE" id="PS50280">
    <property type="entry name" value="SET"/>
    <property type="match status" value="1"/>
</dbReference>
<accession>W2XJU4</accession>
<dbReference type="AlphaFoldDB" id="W2XJU4"/>
<dbReference type="Proteomes" id="UP000018958">
    <property type="component" value="Unassembled WGS sequence"/>
</dbReference>
<gene>
    <name evidence="3" type="ORF">F441_03680</name>
</gene>
<evidence type="ECO:0000259" key="2">
    <source>
        <dbReference type="PROSITE" id="PS50280"/>
    </source>
</evidence>
<evidence type="ECO:0000313" key="3">
    <source>
        <dbReference type="EMBL" id="ETP23155.1"/>
    </source>
</evidence>
<dbReference type="InterPro" id="IPR001214">
    <property type="entry name" value="SET_dom"/>
</dbReference>
<dbReference type="InterPro" id="IPR046341">
    <property type="entry name" value="SET_dom_sf"/>
</dbReference>
<dbReference type="Gene3D" id="2.170.270.10">
    <property type="entry name" value="SET domain"/>
    <property type="match status" value="1"/>
</dbReference>
<dbReference type="SMART" id="SM00317">
    <property type="entry name" value="SET"/>
    <property type="match status" value="1"/>
</dbReference>
<feature type="compositionally biased region" description="Low complexity" evidence="1">
    <location>
        <begin position="88"/>
        <end position="101"/>
    </location>
</feature>
<protein>
    <recommendedName>
        <fullName evidence="2">SET domain-containing protein</fullName>
    </recommendedName>
</protein>
<dbReference type="InterPro" id="IPR049203">
    <property type="entry name" value="DUF6818"/>
</dbReference>
<proteinExistence type="predicted"/>
<comment type="caution">
    <text evidence="3">The sequence shown here is derived from an EMBL/GenBank/DDBJ whole genome shotgun (WGS) entry which is preliminary data.</text>
</comment>
<organism evidence="3 4">
    <name type="scientific">Phytophthora nicotianae CJ01A1</name>
    <dbReference type="NCBI Taxonomy" id="1317063"/>
    <lineage>
        <taxon>Eukaryota</taxon>
        <taxon>Sar</taxon>
        <taxon>Stramenopiles</taxon>
        <taxon>Oomycota</taxon>
        <taxon>Peronosporomycetes</taxon>
        <taxon>Peronosporales</taxon>
        <taxon>Peronosporaceae</taxon>
        <taxon>Phytophthora</taxon>
    </lineage>
</organism>
<feature type="region of interest" description="Disordered" evidence="1">
    <location>
        <begin position="421"/>
        <end position="457"/>
    </location>
</feature>
<feature type="region of interest" description="Disordered" evidence="1">
    <location>
        <begin position="82"/>
        <end position="124"/>
    </location>
</feature>
<dbReference type="PANTHER" id="PTHR34409:SF1">
    <property type="entry name" value="MYB-LIKE DOMAIN-CONTAINING PROTEIN"/>
    <property type="match status" value="1"/>
</dbReference>
<evidence type="ECO:0000313" key="4">
    <source>
        <dbReference type="Proteomes" id="UP000018958"/>
    </source>
</evidence>